<accession>A0A6C0D3N9</accession>
<name>A0A6C0D3N9_9ZZZZ</name>
<evidence type="ECO:0000313" key="2">
    <source>
        <dbReference type="EMBL" id="QHT10315.1"/>
    </source>
</evidence>
<dbReference type="Gene3D" id="2.150.10.10">
    <property type="entry name" value="Serralysin-like metalloprotease, C-terminal"/>
    <property type="match status" value="1"/>
</dbReference>
<dbReference type="InterPro" id="IPR011049">
    <property type="entry name" value="Serralysin-like_metalloprot_C"/>
</dbReference>
<reference evidence="2" key="1">
    <citation type="journal article" date="2020" name="Nature">
        <title>Giant virus diversity and host interactions through global metagenomics.</title>
        <authorList>
            <person name="Schulz F."/>
            <person name="Roux S."/>
            <person name="Paez-Espino D."/>
            <person name="Jungbluth S."/>
            <person name="Walsh D.A."/>
            <person name="Denef V.J."/>
            <person name="McMahon K.D."/>
            <person name="Konstantinidis K.T."/>
            <person name="Eloe-Fadrosh E.A."/>
            <person name="Kyrpides N.C."/>
            <person name="Woyke T."/>
        </authorList>
    </citation>
    <scope>NUCLEOTIDE SEQUENCE</scope>
    <source>
        <strain evidence="2">GVMAG-M-3300023174-107</strain>
    </source>
</reference>
<dbReference type="EMBL" id="MN739520">
    <property type="protein sequence ID" value="QHT10315.1"/>
    <property type="molecule type" value="Genomic_DNA"/>
</dbReference>
<dbReference type="InterPro" id="IPR030392">
    <property type="entry name" value="S74_ICA"/>
</dbReference>
<protein>
    <recommendedName>
        <fullName evidence="1">Peptidase S74 domain-containing protein</fullName>
    </recommendedName>
</protein>
<dbReference type="Pfam" id="PF13884">
    <property type="entry name" value="Peptidase_S74"/>
    <property type="match status" value="1"/>
</dbReference>
<proteinExistence type="predicted"/>
<dbReference type="AlphaFoldDB" id="A0A6C0D3N9"/>
<dbReference type="PROSITE" id="PS51688">
    <property type="entry name" value="ICA"/>
    <property type="match status" value="1"/>
</dbReference>
<sequence>MSIGTSNCSIITIGQNGISINIKGVINTSTINTTTGINASNASFTNVSFTTIANGSTTITNGGINTSTGLFRDITVTNINGQLYGTVSSNMSFTNLSVTQNFSMPSTAFMNISNASFTNVSFTTIANGSTTITNGGINTSTGTFTNVTVTNINGQLYGTVSSNMSFTNLSVTQNFSMPSTAFMNVSNASFTNVSLQTLNNFYLYSNTSFDRYPFGCYLVLNNSSVNAYQYETTIYGNNAGLNTTGIQNSLFGGQCGKNITSGNTNVGMGSDTLYSLTTGVRNTAIGQAAMAACGQAVNENTAIGMFSQNIVNGNYNTAVGAFTDKNITNIGSNYNTAIGYNSSTSNNIAIVVNSTAIGANSTTGGFSNSTAIGYNSACSTNNQITLGTTAESIYIPGSLAVTSTATAASFSSTSDLRMKDIIRPISIEEAKKFLNNNSTVIFKWKKETDHSINSGYIAQEIIESGFEHLVTTVDNKDLLDGKQYVLNYAGIIPYHGTLIKHLLNEIEILKEQIKKYIN</sequence>
<feature type="domain" description="Peptidase S74" evidence="1">
    <location>
        <begin position="414"/>
        <end position="513"/>
    </location>
</feature>
<organism evidence="2">
    <name type="scientific">viral metagenome</name>
    <dbReference type="NCBI Taxonomy" id="1070528"/>
    <lineage>
        <taxon>unclassified sequences</taxon>
        <taxon>metagenomes</taxon>
        <taxon>organismal metagenomes</taxon>
    </lineage>
</organism>
<evidence type="ECO:0000259" key="1">
    <source>
        <dbReference type="PROSITE" id="PS51688"/>
    </source>
</evidence>